<dbReference type="RefSeq" id="XP_041185481.1">
    <property type="nucleotide sequence ID" value="XM_041333792.1"/>
</dbReference>
<dbReference type="GO" id="GO:0005525">
    <property type="term" value="F:GTP binding"/>
    <property type="evidence" value="ECO:0007669"/>
    <property type="project" value="UniProtKB-KW"/>
</dbReference>
<dbReference type="EMBL" id="JABBWG010000214">
    <property type="protein sequence ID" value="KAG1797537.1"/>
    <property type="molecule type" value="Genomic_DNA"/>
</dbReference>
<dbReference type="Gene3D" id="2.40.30.10">
    <property type="entry name" value="Translation factors"/>
    <property type="match status" value="1"/>
</dbReference>
<evidence type="ECO:0000256" key="4">
    <source>
        <dbReference type="ARBA" id="ARBA00023134"/>
    </source>
</evidence>
<proteinExistence type="predicted"/>
<dbReference type="GO" id="GO:0001731">
    <property type="term" value="P:formation of translation preinitiation complex"/>
    <property type="evidence" value="ECO:0007669"/>
    <property type="project" value="TreeGrafter"/>
</dbReference>
<dbReference type="InterPro" id="IPR050543">
    <property type="entry name" value="eIF2G"/>
</dbReference>
<feature type="domain" description="Initiation factor eIF2 gamma C-terminal" evidence="5">
    <location>
        <begin position="63"/>
        <end position="138"/>
    </location>
</feature>
<evidence type="ECO:0000313" key="6">
    <source>
        <dbReference type="EMBL" id="KAG1797537.1"/>
    </source>
</evidence>
<dbReference type="InterPro" id="IPR009001">
    <property type="entry name" value="Transl_elong_EF1A/Init_IF2_C"/>
</dbReference>
<keyword evidence="1 6" id="KW-0396">Initiation factor</keyword>
<keyword evidence="4" id="KW-0342">GTP-binding</keyword>
<gene>
    <name evidence="6" type="ORF">BJ212DRAFT_1306002</name>
</gene>
<comment type="caution">
    <text evidence="6">The sequence shown here is derived from an EMBL/GenBank/DDBJ whole genome shotgun (WGS) entry which is preliminary data.</text>
</comment>
<dbReference type="GO" id="GO:0005829">
    <property type="term" value="C:cytosol"/>
    <property type="evidence" value="ECO:0007669"/>
    <property type="project" value="TreeGrafter"/>
</dbReference>
<dbReference type="AlphaFoldDB" id="A0A9P7IYY3"/>
<evidence type="ECO:0000256" key="2">
    <source>
        <dbReference type="ARBA" id="ARBA00022741"/>
    </source>
</evidence>
<dbReference type="GeneID" id="64627809"/>
<dbReference type="OrthoDB" id="2688354at2759"/>
<dbReference type="GO" id="GO:0000049">
    <property type="term" value="F:tRNA binding"/>
    <property type="evidence" value="ECO:0007669"/>
    <property type="project" value="TreeGrafter"/>
</dbReference>
<dbReference type="GO" id="GO:0005850">
    <property type="term" value="C:eukaryotic translation initiation factor 2 complex"/>
    <property type="evidence" value="ECO:0007669"/>
    <property type="project" value="TreeGrafter"/>
</dbReference>
<dbReference type="PANTHER" id="PTHR42854">
    <property type="entry name" value="EUKARYOTIC TRANSLATION INITIATION FACTOR 2 SUBUNIT 3 FAMILY MEMBER"/>
    <property type="match status" value="1"/>
</dbReference>
<keyword evidence="3" id="KW-0648">Protein biosynthesis</keyword>
<dbReference type="PANTHER" id="PTHR42854:SF3">
    <property type="entry name" value="EUKARYOTIC TRANSLATION INITIATION FACTOR 2 SUBUNIT 3-RELATED"/>
    <property type="match status" value="1"/>
</dbReference>
<organism evidence="6 7">
    <name type="scientific">Suillus subaureus</name>
    <dbReference type="NCBI Taxonomy" id="48587"/>
    <lineage>
        <taxon>Eukaryota</taxon>
        <taxon>Fungi</taxon>
        <taxon>Dikarya</taxon>
        <taxon>Basidiomycota</taxon>
        <taxon>Agaricomycotina</taxon>
        <taxon>Agaricomycetes</taxon>
        <taxon>Agaricomycetidae</taxon>
        <taxon>Boletales</taxon>
        <taxon>Suillineae</taxon>
        <taxon>Suillaceae</taxon>
        <taxon>Suillus</taxon>
    </lineage>
</organism>
<evidence type="ECO:0000256" key="3">
    <source>
        <dbReference type="ARBA" id="ARBA00022917"/>
    </source>
</evidence>
<name>A0A9P7IYY3_9AGAM</name>
<dbReference type="Proteomes" id="UP000807769">
    <property type="component" value="Unassembled WGS sequence"/>
</dbReference>
<protein>
    <submittedName>
        <fullName evidence="6">Initiation factor eIF2 gamma, C terminal-domain-containing protein</fullName>
    </submittedName>
</protein>
<keyword evidence="2" id="KW-0547">Nucleotide-binding</keyword>
<sequence>MNVEVKSASPEVWADRKSASPANYFSDAPVTAEWPMLDNTHLILRYAERIVWLVKCWVPSESLFLLRRLLGVRTEDEKQTKVSKFAKNELLVINIGATSTGGQVLNMKGDLEKIQMTSPTCTEVGEKVVLNCSRRIGTKT</sequence>
<evidence type="ECO:0000259" key="5">
    <source>
        <dbReference type="Pfam" id="PF09173"/>
    </source>
</evidence>
<keyword evidence="7" id="KW-1185">Reference proteome</keyword>
<accession>A0A9P7IYY3</accession>
<dbReference type="SUPFAM" id="SSF50465">
    <property type="entry name" value="EF-Tu/eEF-1alpha/eIF2-gamma C-terminal domain"/>
    <property type="match status" value="1"/>
</dbReference>
<dbReference type="GO" id="GO:0003743">
    <property type="term" value="F:translation initiation factor activity"/>
    <property type="evidence" value="ECO:0007669"/>
    <property type="project" value="UniProtKB-KW"/>
</dbReference>
<evidence type="ECO:0000256" key="1">
    <source>
        <dbReference type="ARBA" id="ARBA00022540"/>
    </source>
</evidence>
<dbReference type="Pfam" id="PF09173">
    <property type="entry name" value="eIF2_C"/>
    <property type="match status" value="1"/>
</dbReference>
<evidence type="ECO:0000313" key="7">
    <source>
        <dbReference type="Proteomes" id="UP000807769"/>
    </source>
</evidence>
<dbReference type="InterPro" id="IPR015256">
    <property type="entry name" value="eIF2g_C"/>
</dbReference>
<reference evidence="6" key="1">
    <citation type="journal article" date="2020" name="New Phytol.">
        <title>Comparative genomics reveals dynamic genome evolution in host specialist ectomycorrhizal fungi.</title>
        <authorList>
            <person name="Lofgren L.A."/>
            <person name="Nguyen N.H."/>
            <person name="Vilgalys R."/>
            <person name="Ruytinx J."/>
            <person name="Liao H.L."/>
            <person name="Branco S."/>
            <person name="Kuo A."/>
            <person name="LaButti K."/>
            <person name="Lipzen A."/>
            <person name="Andreopoulos W."/>
            <person name="Pangilinan J."/>
            <person name="Riley R."/>
            <person name="Hundley H."/>
            <person name="Na H."/>
            <person name="Barry K."/>
            <person name="Grigoriev I.V."/>
            <person name="Stajich J.E."/>
            <person name="Kennedy P.G."/>
        </authorList>
    </citation>
    <scope>NUCLEOTIDE SEQUENCE</scope>
    <source>
        <strain evidence="6">MN1</strain>
    </source>
</reference>